<name>A0A815Z826_9BILA</name>
<proteinExistence type="predicted"/>
<feature type="non-terminal residue" evidence="1">
    <location>
        <position position="1"/>
    </location>
</feature>
<evidence type="ECO:0000313" key="1">
    <source>
        <dbReference type="EMBL" id="CAF1579380.1"/>
    </source>
</evidence>
<dbReference type="Proteomes" id="UP000681722">
    <property type="component" value="Unassembled WGS sequence"/>
</dbReference>
<comment type="caution">
    <text evidence="1">The sequence shown here is derived from an EMBL/GenBank/DDBJ whole genome shotgun (WGS) entry which is preliminary data.</text>
</comment>
<dbReference type="EMBL" id="CAJOBC010097260">
    <property type="protein sequence ID" value="CAF4446211.1"/>
    <property type="molecule type" value="Genomic_DNA"/>
</dbReference>
<organism evidence="1 3">
    <name type="scientific">Didymodactylos carnosus</name>
    <dbReference type="NCBI Taxonomy" id="1234261"/>
    <lineage>
        <taxon>Eukaryota</taxon>
        <taxon>Metazoa</taxon>
        <taxon>Spiralia</taxon>
        <taxon>Gnathifera</taxon>
        <taxon>Rotifera</taxon>
        <taxon>Eurotatoria</taxon>
        <taxon>Bdelloidea</taxon>
        <taxon>Philodinida</taxon>
        <taxon>Philodinidae</taxon>
        <taxon>Didymodactylos</taxon>
    </lineage>
</organism>
<evidence type="ECO:0000313" key="2">
    <source>
        <dbReference type="EMBL" id="CAF4446211.1"/>
    </source>
</evidence>
<dbReference type="EMBL" id="CAJNOQ010031313">
    <property type="protein sequence ID" value="CAF1579380.1"/>
    <property type="molecule type" value="Genomic_DNA"/>
</dbReference>
<feature type="non-terminal residue" evidence="1">
    <location>
        <position position="53"/>
    </location>
</feature>
<gene>
    <name evidence="1" type="ORF">GPM918_LOCUS40975</name>
    <name evidence="2" type="ORF">SRO942_LOCUS41978</name>
</gene>
<accession>A0A815Z826</accession>
<protein>
    <submittedName>
        <fullName evidence="1">Uncharacterized protein</fullName>
    </submittedName>
</protein>
<evidence type="ECO:0000313" key="3">
    <source>
        <dbReference type="Proteomes" id="UP000663829"/>
    </source>
</evidence>
<reference evidence="1" key="1">
    <citation type="submission" date="2021-02" db="EMBL/GenBank/DDBJ databases">
        <authorList>
            <person name="Nowell W R."/>
        </authorList>
    </citation>
    <scope>NUCLEOTIDE SEQUENCE</scope>
</reference>
<dbReference type="Proteomes" id="UP000663829">
    <property type="component" value="Unassembled WGS sequence"/>
</dbReference>
<keyword evidence="3" id="KW-1185">Reference proteome</keyword>
<sequence length="53" mass="5999">RLEVDVIKSIEPLQELIEQKLIIGIPFENDIMKVKQAFATALPVTEPDPKVIK</sequence>
<dbReference type="AlphaFoldDB" id="A0A815Z826"/>